<dbReference type="Proteomes" id="UP001263246">
    <property type="component" value="Unassembled WGS sequence"/>
</dbReference>
<dbReference type="EMBL" id="JAWHPR010000001">
    <property type="protein sequence ID" value="MDU8687668.1"/>
    <property type="molecule type" value="Genomic_DNA"/>
</dbReference>
<organism evidence="1 2">
    <name type="scientific">Faecalibacterium wellingii</name>
    <dbReference type="NCBI Taxonomy" id="2929491"/>
    <lineage>
        <taxon>Bacteria</taxon>
        <taxon>Bacillati</taxon>
        <taxon>Bacillota</taxon>
        <taxon>Clostridia</taxon>
        <taxon>Eubacteriales</taxon>
        <taxon>Oscillospiraceae</taxon>
        <taxon>Faecalibacterium</taxon>
    </lineage>
</organism>
<comment type="caution">
    <text evidence="1">The sequence shown here is derived from an EMBL/GenBank/DDBJ whole genome shotgun (WGS) entry which is preliminary data.</text>
</comment>
<gene>
    <name evidence="1" type="ORF">RX402_02710</name>
</gene>
<evidence type="ECO:0000313" key="1">
    <source>
        <dbReference type="EMBL" id="MDU8687668.1"/>
    </source>
</evidence>
<evidence type="ECO:0000313" key="2">
    <source>
        <dbReference type="Proteomes" id="UP001263246"/>
    </source>
</evidence>
<reference evidence="1 2" key="1">
    <citation type="submission" date="2023-10" db="EMBL/GenBank/DDBJ databases">
        <title>Host Genetic Regulation of Human Gut Microbial Structural Variation.</title>
        <authorList>
            <person name="Harmsen H.J.M."/>
        </authorList>
    </citation>
    <scope>NUCLEOTIDE SEQUENCE [LARGE SCALE GENOMIC DNA]</scope>
    <source>
        <strain evidence="1 2">HTF-F</strain>
    </source>
</reference>
<accession>A0ABU3TWL6</accession>
<protein>
    <recommendedName>
        <fullName evidence="3">Bifunctional metallophosphatase/5'-nucleotidase</fullName>
    </recommendedName>
</protein>
<name>A0ABU3TWL6_9FIRM</name>
<keyword evidence="2" id="KW-1185">Reference proteome</keyword>
<evidence type="ECO:0008006" key="3">
    <source>
        <dbReference type="Google" id="ProtNLM"/>
    </source>
</evidence>
<dbReference type="RefSeq" id="WP_249238241.1">
    <property type="nucleotide sequence ID" value="NZ_CP094473.1"/>
</dbReference>
<proteinExistence type="predicted"/>
<sequence>MKHTKKITILHSNDLHGDFLAEQVDENGFISEVYKQQECYGEFAENIASDLSRDNTELEVDYEELQKSDLLVLEYAADGKVKLPFRTGVRMQESG</sequence>